<gene>
    <name evidence="1" type="ORF">A3A38_01110</name>
</gene>
<evidence type="ECO:0000313" key="2">
    <source>
        <dbReference type="Proteomes" id="UP000177306"/>
    </source>
</evidence>
<name>A0A1F6EH71_9BACT</name>
<sequence>MKSIVAAILFLWTHNAEEQRWLLVRAEMPPGTSVMFCGVNAQADFDTWKRQHPGWQILKWWCAEERTERYTAWIDRQGR</sequence>
<protein>
    <submittedName>
        <fullName evidence="1">Uncharacterized protein</fullName>
    </submittedName>
</protein>
<evidence type="ECO:0000313" key="1">
    <source>
        <dbReference type="EMBL" id="OGG72995.1"/>
    </source>
</evidence>
<dbReference type="Proteomes" id="UP000177306">
    <property type="component" value="Unassembled WGS sequence"/>
</dbReference>
<organism evidence="1 2">
    <name type="scientific">Candidatus Kaiserbacteria bacterium RIFCSPLOWO2_01_FULL_53_17</name>
    <dbReference type="NCBI Taxonomy" id="1798511"/>
    <lineage>
        <taxon>Bacteria</taxon>
        <taxon>Candidatus Kaiseribacteriota</taxon>
    </lineage>
</organism>
<accession>A0A1F6EH71</accession>
<comment type="caution">
    <text evidence="1">The sequence shown here is derived from an EMBL/GenBank/DDBJ whole genome shotgun (WGS) entry which is preliminary data.</text>
</comment>
<reference evidence="1 2" key="1">
    <citation type="journal article" date="2016" name="Nat. Commun.">
        <title>Thousands of microbial genomes shed light on interconnected biogeochemical processes in an aquifer system.</title>
        <authorList>
            <person name="Anantharaman K."/>
            <person name="Brown C.T."/>
            <person name="Hug L.A."/>
            <person name="Sharon I."/>
            <person name="Castelle C.J."/>
            <person name="Probst A.J."/>
            <person name="Thomas B.C."/>
            <person name="Singh A."/>
            <person name="Wilkins M.J."/>
            <person name="Karaoz U."/>
            <person name="Brodie E.L."/>
            <person name="Williams K.H."/>
            <person name="Hubbard S.S."/>
            <person name="Banfield J.F."/>
        </authorList>
    </citation>
    <scope>NUCLEOTIDE SEQUENCE [LARGE SCALE GENOMIC DNA]</scope>
</reference>
<proteinExistence type="predicted"/>
<dbReference type="AlphaFoldDB" id="A0A1F6EH71"/>
<dbReference type="EMBL" id="MFLY01000017">
    <property type="protein sequence ID" value="OGG72995.1"/>
    <property type="molecule type" value="Genomic_DNA"/>
</dbReference>